<dbReference type="SUPFAM" id="SSF52954">
    <property type="entry name" value="Class II aaRS ABD-related"/>
    <property type="match status" value="1"/>
</dbReference>
<accession>A0A1Y4QYR6</accession>
<dbReference type="GO" id="GO:0016740">
    <property type="term" value="F:transferase activity"/>
    <property type="evidence" value="ECO:0007669"/>
    <property type="project" value="UniProtKB-ARBA"/>
</dbReference>
<dbReference type="InterPro" id="IPR036621">
    <property type="entry name" value="Anticodon-bd_dom_sf"/>
</dbReference>
<dbReference type="InterPro" id="IPR050062">
    <property type="entry name" value="Pro-tRNA_synthetase"/>
</dbReference>
<dbReference type="GO" id="GO:0004827">
    <property type="term" value="F:proline-tRNA ligase activity"/>
    <property type="evidence" value="ECO:0007669"/>
    <property type="project" value="TreeGrafter"/>
</dbReference>
<dbReference type="EMBL" id="NFLC01000009">
    <property type="protein sequence ID" value="OUQ10468.1"/>
    <property type="molecule type" value="Genomic_DNA"/>
</dbReference>
<feature type="domain" description="Anticodon-binding" evidence="4">
    <location>
        <begin position="434"/>
        <end position="522"/>
    </location>
</feature>
<comment type="caution">
    <text evidence="5">The sequence shown here is derived from an EMBL/GenBank/DDBJ whole genome shotgun (WGS) entry which is preliminary data.</text>
</comment>
<dbReference type="InterPro" id="IPR044140">
    <property type="entry name" value="ProRS_anticodon_short"/>
</dbReference>
<evidence type="ECO:0000259" key="4">
    <source>
        <dbReference type="Pfam" id="PF03129"/>
    </source>
</evidence>
<dbReference type="SUPFAM" id="SSF55681">
    <property type="entry name" value="Class II aaRS and biotin synthetases"/>
    <property type="match status" value="1"/>
</dbReference>
<dbReference type="GO" id="GO:0140096">
    <property type="term" value="F:catalytic activity, acting on a protein"/>
    <property type="evidence" value="ECO:0007669"/>
    <property type="project" value="UniProtKB-ARBA"/>
</dbReference>
<keyword evidence="3" id="KW-0030">Aminoacyl-tRNA synthetase</keyword>
<dbReference type="AlphaFoldDB" id="A0A1Y4QYR6"/>
<dbReference type="Gene3D" id="3.30.930.10">
    <property type="entry name" value="Bira Bifunctional Protein, Domain 2"/>
    <property type="match status" value="1"/>
</dbReference>
<evidence type="ECO:0000313" key="6">
    <source>
        <dbReference type="Proteomes" id="UP000196074"/>
    </source>
</evidence>
<name>A0A1Y4QYR6_9ENTE</name>
<evidence type="ECO:0000313" key="5">
    <source>
        <dbReference type="EMBL" id="OUQ10468.1"/>
    </source>
</evidence>
<dbReference type="Proteomes" id="UP000196074">
    <property type="component" value="Unassembled WGS sequence"/>
</dbReference>
<keyword evidence="2" id="KW-0547">Nucleotide-binding</keyword>
<proteinExistence type="predicted"/>
<dbReference type="CDD" id="cd00861">
    <property type="entry name" value="ProRS_anticodon_short"/>
    <property type="match status" value="1"/>
</dbReference>
<gene>
    <name evidence="5" type="ORF">B5E88_05770</name>
</gene>
<dbReference type="GO" id="GO:0005829">
    <property type="term" value="C:cytosol"/>
    <property type="evidence" value="ECO:0007669"/>
    <property type="project" value="TreeGrafter"/>
</dbReference>
<evidence type="ECO:0000256" key="1">
    <source>
        <dbReference type="ARBA" id="ARBA00022490"/>
    </source>
</evidence>
<keyword evidence="2" id="KW-0067">ATP-binding</keyword>
<dbReference type="GO" id="GO:0006433">
    <property type="term" value="P:prolyl-tRNA aminoacylation"/>
    <property type="evidence" value="ECO:0007669"/>
    <property type="project" value="TreeGrafter"/>
</dbReference>
<dbReference type="Pfam" id="PF03129">
    <property type="entry name" value="HGTP_anticodon"/>
    <property type="match status" value="1"/>
</dbReference>
<sequence length="531" mass="59955">MKQSNLFIPTLKDSSTEGAEYVQLLLKGGYIRQVGSHDFAYLPLANRIIQKLELLLRAELRALDANELRFSVTNQLAQQESVLTDNQLQLVTDLALTDFSVIQLLSREIQSYRQLPLTFYQVQTIAVDEVKRMHSLLKETHELFVDGFFLHPTKEGREAIYQQLLKAISQFLSKCEIDFAMLTGDGIHALQSKVFTGDTENGYETVLKASLGSYAALQSLAISQGSNKVSAKNYLPLEHLQSIEKDAPRLQIQLFKQAEKMIAVFMRQADELSIVKLHKVLATEEIVDFEGEKVFASLDDLLTECEIYADETVLTQANYLLADCVFLAENYQNVNLASFEQVQFVDLRLVHSGETAIESQGILEASSAVRIARVENMRAIDSSVFHVTNDENERVQIELGHFAMNLSEIFALIVDQKRVGQKMSWPRAIAPFDVHLIAVEIQDYYQKQLMQFVEEKLIQANYEVLVDDREERIGVKFAEADLIGCPIRIVVGKKAADQVVELEIMSSQSKVEVRLDDLLGTLEILLAQNAE</sequence>
<dbReference type="RefSeq" id="WP_087214487.1">
    <property type="nucleotide sequence ID" value="NZ_NFLC01000009.1"/>
</dbReference>
<dbReference type="PANTHER" id="PTHR42753">
    <property type="entry name" value="MITOCHONDRIAL RIBOSOME PROTEIN L39/PROLYL-TRNA LIGASE FAMILY MEMBER"/>
    <property type="match status" value="1"/>
</dbReference>
<organism evidence="5 6">
    <name type="scientific">Enterococcus cecorum</name>
    <dbReference type="NCBI Taxonomy" id="44008"/>
    <lineage>
        <taxon>Bacteria</taxon>
        <taxon>Bacillati</taxon>
        <taxon>Bacillota</taxon>
        <taxon>Bacilli</taxon>
        <taxon>Lactobacillales</taxon>
        <taxon>Enterococcaceae</taxon>
        <taxon>Enterococcus</taxon>
    </lineage>
</organism>
<dbReference type="InterPro" id="IPR004154">
    <property type="entry name" value="Anticodon-bd"/>
</dbReference>
<dbReference type="PANTHER" id="PTHR42753:SF2">
    <property type="entry name" value="PROLINE--TRNA LIGASE"/>
    <property type="match status" value="1"/>
</dbReference>
<keyword evidence="3" id="KW-0436">Ligase</keyword>
<evidence type="ECO:0000256" key="2">
    <source>
        <dbReference type="ARBA" id="ARBA00022840"/>
    </source>
</evidence>
<dbReference type="InterPro" id="IPR045864">
    <property type="entry name" value="aa-tRNA-synth_II/BPL/LPL"/>
</dbReference>
<evidence type="ECO:0000256" key="3">
    <source>
        <dbReference type="ARBA" id="ARBA00023146"/>
    </source>
</evidence>
<protein>
    <recommendedName>
        <fullName evidence="4">Anticodon-binding domain-containing protein</fullName>
    </recommendedName>
</protein>
<reference evidence="6" key="1">
    <citation type="submission" date="2017-04" db="EMBL/GenBank/DDBJ databases">
        <title>Function of individual gut microbiota members based on whole genome sequencing of pure cultures obtained from chicken caecum.</title>
        <authorList>
            <person name="Medvecky M."/>
            <person name="Cejkova D."/>
            <person name="Polansky O."/>
            <person name="Karasova D."/>
            <person name="Kubasova T."/>
            <person name="Cizek A."/>
            <person name="Rychlik I."/>
        </authorList>
    </citation>
    <scope>NUCLEOTIDE SEQUENCE [LARGE SCALE GENOMIC DNA]</scope>
    <source>
        <strain evidence="6">An144</strain>
    </source>
</reference>
<dbReference type="GO" id="GO:0005524">
    <property type="term" value="F:ATP binding"/>
    <property type="evidence" value="ECO:0007669"/>
    <property type="project" value="UniProtKB-KW"/>
</dbReference>
<dbReference type="Gene3D" id="3.40.50.800">
    <property type="entry name" value="Anticodon-binding domain"/>
    <property type="match status" value="1"/>
</dbReference>
<keyword evidence="1" id="KW-0963">Cytoplasm</keyword>